<dbReference type="InterPro" id="IPR009057">
    <property type="entry name" value="Homeodomain-like_sf"/>
</dbReference>
<keyword evidence="3" id="KW-0804">Transcription</keyword>
<dbReference type="SUPFAM" id="SSF48498">
    <property type="entry name" value="Tetracyclin repressor-like, C-terminal domain"/>
    <property type="match status" value="1"/>
</dbReference>
<keyword evidence="1" id="KW-0805">Transcription regulation</keyword>
<keyword evidence="7" id="KW-1185">Reference proteome</keyword>
<dbReference type="EMBL" id="BSEJ01000007">
    <property type="protein sequence ID" value="GLJ61598.1"/>
    <property type="molecule type" value="Genomic_DNA"/>
</dbReference>
<evidence type="ECO:0000256" key="1">
    <source>
        <dbReference type="ARBA" id="ARBA00023015"/>
    </source>
</evidence>
<evidence type="ECO:0000256" key="2">
    <source>
        <dbReference type="ARBA" id="ARBA00023125"/>
    </source>
</evidence>
<sequence>MGRIPSFDRAEVVRAARGVFWHEGYEGASVPALEEATGLRRSSLYHAFGSKRGLFDAAVESYLDEVVRPRLRPLQGADVAVTAARDYLVGLRDALARARTLPATSGCLLINAASAPIGDDHAVAETVAAYRAELRDALAAGVAARHPERSQGERLRLAEALTGLVVAALATVRVDAQAAARTLDTAVDLLEG</sequence>
<reference evidence="6" key="2">
    <citation type="submission" date="2023-01" db="EMBL/GenBank/DDBJ databases">
        <authorList>
            <person name="Sun Q."/>
            <person name="Evtushenko L."/>
        </authorList>
    </citation>
    <scope>NUCLEOTIDE SEQUENCE</scope>
    <source>
        <strain evidence="6">VKM Ac-1020</strain>
    </source>
</reference>
<feature type="domain" description="HTH tetR-type" evidence="5">
    <location>
        <begin position="6"/>
        <end position="66"/>
    </location>
</feature>
<dbReference type="InterPro" id="IPR036271">
    <property type="entry name" value="Tet_transcr_reg_TetR-rel_C_sf"/>
</dbReference>
<dbReference type="Proteomes" id="UP001142462">
    <property type="component" value="Unassembled WGS sequence"/>
</dbReference>
<dbReference type="GO" id="GO:0003677">
    <property type="term" value="F:DNA binding"/>
    <property type="evidence" value="ECO:0007669"/>
    <property type="project" value="UniProtKB-UniRule"/>
</dbReference>
<dbReference type="RefSeq" id="WP_271173308.1">
    <property type="nucleotide sequence ID" value="NZ_BSEJ01000007.1"/>
</dbReference>
<protein>
    <recommendedName>
        <fullName evidence="5">HTH tetR-type domain-containing protein</fullName>
    </recommendedName>
</protein>
<dbReference type="PANTHER" id="PTHR47506">
    <property type="entry name" value="TRANSCRIPTIONAL REGULATORY PROTEIN"/>
    <property type="match status" value="1"/>
</dbReference>
<dbReference type="PRINTS" id="PR00455">
    <property type="entry name" value="HTHTETR"/>
</dbReference>
<evidence type="ECO:0000313" key="6">
    <source>
        <dbReference type="EMBL" id="GLJ61598.1"/>
    </source>
</evidence>
<keyword evidence="2 4" id="KW-0238">DNA-binding</keyword>
<evidence type="ECO:0000256" key="3">
    <source>
        <dbReference type="ARBA" id="ARBA00023163"/>
    </source>
</evidence>
<gene>
    <name evidence="6" type="ORF">GCM10017576_17280</name>
</gene>
<accession>A0A9W6H3W0</accession>
<evidence type="ECO:0000256" key="4">
    <source>
        <dbReference type="PROSITE-ProRule" id="PRU00335"/>
    </source>
</evidence>
<evidence type="ECO:0000313" key="7">
    <source>
        <dbReference type="Proteomes" id="UP001142462"/>
    </source>
</evidence>
<reference evidence="6" key="1">
    <citation type="journal article" date="2014" name="Int. J. Syst. Evol. Microbiol.">
        <title>Complete genome sequence of Corynebacterium casei LMG S-19264T (=DSM 44701T), isolated from a smear-ripened cheese.</title>
        <authorList>
            <consortium name="US DOE Joint Genome Institute (JGI-PGF)"/>
            <person name="Walter F."/>
            <person name="Albersmeier A."/>
            <person name="Kalinowski J."/>
            <person name="Ruckert C."/>
        </authorList>
    </citation>
    <scope>NUCLEOTIDE SEQUENCE</scope>
    <source>
        <strain evidence="6">VKM Ac-1020</strain>
    </source>
</reference>
<proteinExistence type="predicted"/>
<feature type="DNA-binding region" description="H-T-H motif" evidence="4">
    <location>
        <begin position="29"/>
        <end position="48"/>
    </location>
</feature>
<evidence type="ECO:0000259" key="5">
    <source>
        <dbReference type="PROSITE" id="PS50977"/>
    </source>
</evidence>
<dbReference type="Gene3D" id="1.10.357.10">
    <property type="entry name" value="Tetracycline Repressor, domain 2"/>
    <property type="match status" value="1"/>
</dbReference>
<dbReference type="InterPro" id="IPR001647">
    <property type="entry name" value="HTH_TetR"/>
</dbReference>
<dbReference type="PANTHER" id="PTHR47506:SF1">
    <property type="entry name" value="HTH-TYPE TRANSCRIPTIONAL REGULATOR YJDC"/>
    <property type="match status" value="1"/>
</dbReference>
<dbReference type="PROSITE" id="PS50977">
    <property type="entry name" value="HTH_TETR_2"/>
    <property type="match status" value="1"/>
</dbReference>
<dbReference type="AlphaFoldDB" id="A0A9W6H3W0"/>
<organism evidence="6 7">
    <name type="scientific">Microbacterium barkeri</name>
    <dbReference type="NCBI Taxonomy" id="33917"/>
    <lineage>
        <taxon>Bacteria</taxon>
        <taxon>Bacillati</taxon>
        <taxon>Actinomycetota</taxon>
        <taxon>Actinomycetes</taxon>
        <taxon>Micrococcales</taxon>
        <taxon>Microbacteriaceae</taxon>
        <taxon>Microbacterium</taxon>
    </lineage>
</organism>
<dbReference type="SUPFAM" id="SSF46689">
    <property type="entry name" value="Homeodomain-like"/>
    <property type="match status" value="1"/>
</dbReference>
<dbReference type="Pfam" id="PF00440">
    <property type="entry name" value="TetR_N"/>
    <property type="match status" value="1"/>
</dbReference>
<comment type="caution">
    <text evidence="6">The sequence shown here is derived from an EMBL/GenBank/DDBJ whole genome shotgun (WGS) entry which is preliminary data.</text>
</comment>
<name>A0A9W6H3W0_9MICO</name>